<evidence type="ECO:0000313" key="2">
    <source>
        <dbReference type="EMBL" id="KAI7799249.1"/>
    </source>
</evidence>
<feature type="compositionally biased region" description="Polar residues" evidence="1">
    <location>
        <begin position="1"/>
        <end position="12"/>
    </location>
</feature>
<reference evidence="2" key="1">
    <citation type="submission" date="2021-02" db="EMBL/GenBank/DDBJ databases">
        <title>Comparative genomics reveals that relaxation of natural selection precedes convergent phenotypic evolution of cavefish.</title>
        <authorList>
            <person name="Peng Z."/>
        </authorList>
    </citation>
    <scope>NUCLEOTIDE SEQUENCE</scope>
    <source>
        <tissue evidence="2">Muscle</tissue>
    </source>
</reference>
<dbReference type="EMBL" id="JAFHDT010000016">
    <property type="protein sequence ID" value="KAI7799249.1"/>
    <property type="molecule type" value="Genomic_DNA"/>
</dbReference>
<feature type="compositionally biased region" description="Polar residues" evidence="1">
    <location>
        <begin position="59"/>
        <end position="72"/>
    </location>
</feature>
<proteinExistence type="predicted"/>
<accession>A0A9W7WH86</accession>
<keyword evidence="3" id="KW-1185">Reference proteome</keyword>
<sequence>MCSVSATPTTHTHPLRLKEGPSVGGIVPKKGSQRSCSPIASLRAGAGWAERQFPADDPCSQSLRPGSPSIQGGASRGGVACGRGAVIEPPVCAIYHRLRWASEEQACYSLTAAPCLWDGWKYISLTCHQFAEG</sequence>
<organism evidence="2 3">
    <name type="scientific">Triplophysa rosa</name>
    <name type="common">Cave loach</name>
    <dbReference type="NCBI Taxonomy" id="992332"/>
    <lineage>
        <taxon>Eukaryota</taxon>
        <taxon>Metazoa</taxon>
        <taxon>Chordata</taxon>
        <taxon>Craniata</taxon>
        <taxon>Vertebrata</taxon>
        <taxon>Euteleostomi</taxon>
        <taxon>Actinopterygii</taxon>
        <taxon>Neopterygii</taxon>
        <taxon>Teleostei</taxon>
        <taxon>Ostariophysi</taxon>
        <taxon>Cypriniformes</taxon>
        <taxon>Nemacheilidae</taxon>
        <taxon>Triplophysa</taxon>
    </lineage>
</organism>
<protein>
    <submittedName>
        <fullName evidence="2">Uncharacterized protein</fullName>
    </submittedName>
</protein>
<comment type="caution">
    <text evidence="2">The sequence shown here is derived from an EMBL/GenBank/DDBJ whole genome shotgun (WGS) entry which is preliminary data.</text>
</comment>
<dbReference type="Proteomes" id="UP001059041">
    <property type="component" value="Linkage Group LG16"/>
</dbReference>
<feature type="region of interest" description="Disordered" evidence="1">
    <location>
        <begin position="1"/>
        <end position="37"/>
    </location>
</feature>
<feature type="region of interest" description="Disordered" evidence="1">
    <location>
        <begin position="52"/>
        <end position="75"/>
    </location>
</feature>
<feature type="non-terminal residue" evidence="2">
    <location>
        <position position="133"/>
    </location>
</feature>
<dbReference type="AlphaFoldDB" id="A0A9W7WH86"/>
<name>A0A9W7WH86_TRIRA</name>
<evidence type="ECO:0000313" key="3">
    <source>
        <dbReference type="Proteomes" id="UP001059041"/>
    </source>
</evidence>
<evidence type="ECO:0000256" key="1">
    <source>
        <dbReference type="SAM" id="MobiDB-lite"/>
    </source>
</evidence>
<gene>
    <name evidence="2" type="ORF">IRJ41_020624</name>
</gene>